<proteinExistence type="predicted"/>
<gene>
    <name evidence="1" type="ORF">LCGC14_0842610</name>
</gene>
<comment type="caution">
    <text evidence="1">The sequence shown here is derived from an EMBL/GenBank/DDBJ whole genome shotgun (WGS) entry which is preliminary data.</text>
</comment>
<sequence>MEKQTSKAFGKKVYLLGKNEQGKLVWLEEASWDCGWYWGFGYIEIYTNNKRPDLARDINSHSHWSGLIGKQEYYDHAKQCFRMGSDYIHHLNDNPDMVETTLTDKESWELADLMNTFYTLRDTAGLFHSGNSHLTSVSGLDLKNEQQEEYINKELLPKVFNRVYEILSPS</sequence>
<accession>A0A0F9SJV1</accession>
<evidence type="ECO:0000313" key="1">
    <source>
        <dbReference type="EMBL" id="KKN29593.1"/>
    </source>
</evidence>
<protein>
    <submittedName>
        <fullName evidence="1">Uncharacterized protein</fullName>
    </submittedName>
</protein>
<organism evidence="1">
    <name type="scientific">marine sediment metagenome</name>
    <dbReference type="NCBI Taxonomy" id="412755"/>
    <lineage>
        <taxon>unclassified sequences</taxon>
        <taxon>metagenomes</taxon>
        <taxon>ecological metagenomes</taxon>
    </lineage>
</organism>
<dbReference type="AlphaFoldDB" id="A0A0F9SJV1"/>
<dbReference type="EMBL" id="LAZR01002475">
    <property type="protein sequence ID" value="KKN29593.1"/>
    <property type="molecule type" value="Genomic_DNA"/>
</dbReference>
<name>A0A0F9SJV1_9ZZZZ</name>
<reference evidence="1" key="1">
    <citation type="journal article" date="2015" name="Nature">
        <title>Complex archaea that bridge the gap between prokaryotes and eukaryotes.</title>
        <authorList>
            <person name="Spang A."/>
            <person name="Saw J.H."/>
            <person name="Jorgensen S.L."/>
            <person name="Zaremba-Niedzwiedzka K."/>
            <person name="Martijn J."/>
            <person name="Lind A.E."/>
            <person name="van Eijk R."/>
            <person name="Schleper C."/>
            <person name="Guy L."/>
            <person name="Ettema T.J."/>
        </authorList>
    </citation>
    <scope>NUCLEOTIDE SEQUENCE</scope>
</reference>